<dbReference type="PANTHER" id="PTHR21431:SF0">
    <property type="entry name" value="PREFOLDIN SUBUNIT 6"/>
    <property type="match status" value="1"/>
</dbReference>
<comment type="similarity">
    <text evidence="1">Belongs to the prefoldin subunit beta family.</text>
</comment>
<reference evidence="6" key="1">
    <citation type="submission" date="2018-08" db="EMBL/GenBank/DDBJ databases">
        <authorList>
            <person name="Cornetti L."/>
        </authorList>
    </citation>
    <scope>NUCLEOTIDE SEQUENCE</scope>
    <source>
        <strain evidence="6">BE-ASS</strain>
    </source>
</reference>
<keyword evidence="5" id="KW-0175">Coiled coil</keyword>
<accession>A0A4Y7NLA0</accession>
<dbReference type="CDD" id="cd23161">
    <property type="entry name" value="Prefoldin_6"/>
    <property type="match status" value="1"/>
</dbReference>
<dbReference type="InterPro" id="IPR009053">
    <property type="entry name" value="Prefoldin"/>
</dbReference>
<protein>
    <recommendedName>
        <fullName evidence="4">Probable prefoldin subunit 6</fullName>
    </recommendedName>
</protein>
<dbReference type="GO" id="GO:0005737">
    <property type="term" value="C:cytoplasm"/>
    <property type="evidence" value="ECO:0007669"/>
    <property type="project" value="TreeGrafter"/>
</dbReference>
<dbReference type="Pfam" id="PF01920">
    <property type="entry name" value="Prefoldin_2"/>
    <property type="match status" value="1"/>
</dbReference>
<dbReference type="GO" id="GO:0051087">
    <property type="term" value="F:protein-folding chaperone binding"/>
    <property type="evidence" value="ECO:0007669"/>
    <property type="project" value="TreeGrafter"/>
</dbReference>
<dbReference type="Gene3D" id="1.10.287.370">
    <property type="match status" value="1"/>
</dbReference>
<feature type="coiled-coil region" evidence="5">
    <location>
        <begin position="94"/>
        <end position="121"/>
    </location>
</feature>
<dbReference type="EMBL" id="LR024420">
    <property type="protein sequence ID" value="SVE94039.1"/>
    <property type="molecule type" value="mRNA"/>
</dbReference>
<gene>
    <name evidence="6" type="primary">EOG090X0MQF</name>
</gene>
<sequence>MAEGLQKKLQQEVEKFKAIQKEYQTVINSRQQLDSQLTENSGVRDELNILESDANVFKLIGPVLVKQDLEEARQNVNKRIDYITGETKRLEKTIEDLDKKQDAQREVLGKLQQQLQQAQVKAAMKA</sequence>
<evidence type="ECO:0000256" key="5">
    <source>
        <dbReference type="SAM" id="Coils"/>
    </source>
</evidence>
<organism evidence="6">
    <name type="scientific">Scapholeberis mucronata</name>
    <dbReference type="NCBI Taxonomy" id="202097"/>
    <lineage>
        <taxon>Eukaryota</taxon>
        <taxon>Metazoa</taxon>
        <taxon>Ecdysozoa</taxon>
        <taxon>Arthropoda</taxon>
        <taxon>Crustacea</taxon>
        <taxon>Branchiopoda</taxon>
        <taxon>Diplostraca</taxon>
        <taxon>Cladocera</taxon>
        <taxon>Anomopoda</taxon>
        <taxon>Daphniidae</taxon>
        <taxon>Scapholeberis</taxon>
    </lineage>
</organism>
<comment type="subunit">
    <text evidence="2">Heterohexamer of two PFD-alpha type and four PFD-beta type subunits.</text>
</comment>
<evidence type="ECO:0000256" key="4">
    <source>
        <dbReference type="ARBA" id="ARBA00072592"/>
    </source>
</evidence>
<evidence type="ECO:0000256" key="2">
    <source>
        <dbReference type="ARBA" id="ARBA00011695"/>
    </source>
</evidence>
<dbReference type="FunFam" id="1.10.287.370:FF:000003">
    <property type="entry name" value="Prefoldin subunit 6"/>
    <property type="match status" value="1"/>
</dbReference>
<dbReference type="PANTHER" id="PTHR21431">
    <property type="entry name" value="PREFOLDIN SUBUNIT 6"/>
    <property type="match status" value="1"/>
</dbReference>
<evidence type="ECO:0000313" key="6">
    <source>
        <dbReference type="EMBL" id="SVE94039.1"/>
    </source>
</evidence>
<dbReference type="GO" id="GO:0051131">
    <property type="term" value="P:chaperone-mediated protein complex assembly"/>
    <property type="evidence" value="ECO:0007669"/>
    <property type="project" value="TreeGrafter"/>
</dbReference>
<proteinExistence type="evidence at transcript level"/>
<dbReference type="InterPro" id="IPR002777">
    <property type="entry name" value="PFD_beta-like"/>
</dbReference>
<dbReference type="GO" id="GO:0051082">
    <property type="term" value="F:unfolded protein binding"/>
    <property type="evidence" value="ECO:0007669"/>
    <property type="project" value="InterPro"/>
</dbReference>
<evidence type="ECO:0000256" key="3">
    <source>
        <dbReference type="ARBA" id="ARBA00023186"/>
    </source>
</evidence>
<dbReference type="GO" id="GO:0016272">
    <property type="term" value="C:prefoldin complex"/>
    <property type="evidence" value="ECO:0007669"/>
    <property type="project" value="InterPro"/>
</dbReference>
<dbReference type="SUPFAM" id="SSF46579">
    <property type="entry name" value="Prefoldin"/>
    <property type="match status" value="1"/>
</dbReference>
<dbReference type="AlphaFoldDB" id="A0A4Y7NLA0"/>
<evidence type="ECO:0000256" key="1">
    <source>
        <dbReference type="ARBA" id="ARBA00008045"/>
    </source>
</evidence>
<keyword evidence="3" id="KW-0143">Chaperone</keyword>
<name>A0A4Y7NLA0_9CRUS</name>
<dbReference type="GO" id="GO:0006457">
    <property type="term" value="P:protein folding"/>
    <property type="evidence" value="ECO:0007669"/>
    <property type="project" value="InterPro"/>
</dbReference>